<dbReference type="PANTHER" id="PTHR47718:SF17">
    <property type="entry name" value="PROTEIN FAR1-RELATED SEQUENCE 5-LIKE"/>
    <property type="match status" value="1"/>
</dbReference>
<keyword evidence="2" id="KW-1185">Reference proteome</keyword>
<evidence type="ECO:0000259" key="1">
    <source>
        <dbReference type="Pfam" id="PF03101"/>
    </source>
</evidence>
<dbReference type="GeneID" id="110791691"/>
<dbReference type="Pfam" id="PF03101">
    <property type="entry name" value="FAR1"/>
    <property type="match status" value="1"/>
</dbReference>
<proteinExistence type="predicted"/>
<reference evidence="2" key="1">
    <citation type="journal article" date="2021" name="Nat. Commun.">
        <title>Genomic analyses provide insights into spinach domestication and the genetic basis of agronomic traits.</title>
        <authorList>
            <person name="Cai X."/>
            <person name="Sun X."/>
            <person name="Xu C."/>
            <person name="Sun H."/>
            <person name="Wang X."/>
            <person name="Ge C."/>
            <person name="Zhang Z."/>
            <person name="Wang Q."/>
            <person name="Fei Z."/>
            <person name="Jiao C."/>
            <person name="Wang Q."/>
        </authorList>
    </citation>
    <scope>NUCLEOTIDE SEQUENCE [LARGE SCALE GENOMIC DNA]</scope>
    <source>
        <strain evidence="2">cv. Varoflay</strain>
    </source>
</reference>
<reference evidence="3" key="2">
    <citation type="submission" date="2025-08" db="UniProtKB">
        <authorList>
            <consortium name="RefSeq"/>
        </authorList>
    </citation>
    <scope>IDENTIFICATION</scope>
    <source>
        <tissue evidence="3">Leaf</tissue>
    </source>
</reference>
<dbReference type="RefSeq" id="XP_021852147.2">
    <property type="nucleotide sequence ID" value="XM_021996455.2"/>
</dbReference>
<sequence length="201" mass="23116">MYEHLSKEVVVVEEASASELMLKEVRSDDEAYEMYNDYAFRKGFSICKGLIRTSRRTGLWIMRRFLCSNSGFEDVKKETLRKYERSEMRTGCTAFTQFSITKDGVWAVARHNMTHNHHMIPANKRYLLRSQRDITGEQLKYLSAMKASGCRVSDLLRAMRKEVGGSPNLGFITADAYHALAAEKAMKLDGKDCNQLIRYFA</sequence>
<gene>
    <name evidence="3" type="primary">LOC110791691</name>
</gene>
<feature type="domain" description="FAR1" evidence="1">
    <location>
        <begin position="34"/>
        <end position="120"/>
    </location>
</feature>
<accession>A0A9R0IML3</accession>
<dbReference type="PANTHER" id="PTHR47718">
    <property type="entry name" value="OS01G0519700 PROTEIN"/>
    <property type="match status" value="1"/>
</dbReference>
<dbReference type="AlphaFoldDB" id="A0A9R0IML3"/>
<name>A0A9R0IML3_SPIOL</name>
<evidence type="ECO:0000313" key="3">
    <source>
        <dbReference type="RefSeq" id="XP_021852147.2"/>
    </source>
</evidence>
<protein>
    <submittedName>
        <fullName evidence="3">Protein FAR1-RELATED SEQUENCE 5-like</fullName>
    </submittedName>
</protein>
<dbReference type="KEGG" id="soe:110791691"/>
<evidence type="ECO:0000313" key="2">
    <source>
        <dbReference type="Proteomes" id="UP000813463"/>
    </source>
</evidence>
<dbReference type="InterPro" id="IPR004330">
    <property type="entry name" value="FAR1_DNA_bnd_dom"/>
</dbReference>
<organism evidence="2 3">
    <name type="scientific">Spinacia oleracea</name>
    <name type="common">Spinach</name>
    <dbReference type="NCBI Taxonomy" id="3562"/>
    <lineage>
        <taxon>Eukaryota</taxon>
        <taxon>Viridiplantae</taxon>
        <taxon>Streptophyta</taxon>
        <taxon>Embryophyta</taxon>
        <taxon>Tracheophyta</taxon>
        <taxon>Spermatophyta</taxon>
        <taxon>Magnoliopsida</taxon>
        <taxon>eudicotyledons</taxon>
        <taxon>Gunneridae</taxon>
        <taxon>Pentapetalae</taxon>
        <taxon>Caryophyllales</taxon>
        <taxon>Chenopodiaceae</taxon>
        <taxon>Chenopodioideae</taxon>
        <taxon>Anserineae</taxon>
        <taxon>Spinacia</taxon>
    </lineage>
</organism>
<dbReference type="Proteomes" id="UP000813463">
    <property type="component" value="Chromosome 5"/>
</dbReference>